<feature type="domain" description="Helicase ATP-binding" evidence="7">
    <location>
        <begin position="123"/>
        <end position="335"/>
    </location>
</feature>
<keyword evidence="3" id="KW-0067">ATP-binding</keyword>
<feature type="region of interest" description="Disordered" evidence="5">
    <location>
        <begin position="551"/>
        <end position="574"/>
    </location>
</feature>
<gene>
    <name evidence="9" type="ORF">NADFUDRAFT_61749</name>
</gene>
<dbReference type="InterPro" id="IPR001841">
    <property type="entry name" value="Znf_RING"/>
</dbReference>
<dbReference type="GO" id="GO:0008270">
    <property type="term" value="F:zinc ion binding"/>
    <property type="evidence" value="ECO:0007669"/>
    <property type="project" value="UniProtKB-KW"/>
</dbReference>
<evidence type="ECO:0000259" key="8">
    <source>
        <dbReference type="PROSITE" id="PS51194"/>
    </source>
</evidence>
<evidence type="ECO:0000313" key="9">
    <source>
        <dbReference type="EMBL" id="ODQ64050.1"/>
    </source>
</evidence>
<dbReference type="CDD" id="cd18793">
    <property type="entry name" value="SF2_C_SNF"/>
    <property type="match status" value="1"/>
</dbReference>
<dbReference type="InterPro" id="IPR014001">
    <property type="entry name" value="Helicase_ATP-bd"/>
</dbReference>
<dbReference type="InterPro" id="IPR001650">
    <property type="entry name" value="Helicase_C-like"/>
</dbReference>
<dbReference type="GO" id="GO:0005524">
    <property type="term" value="F:ATP binding"/>
    <property type="evidence" value="ECO:0007669"/>
    <property type="project" value="InterPro"/>
</dbReference>
<dbReference type="GO" id="GO:0016787">
    <property type="term" value="F:hydrolase activity"/>
    <property type="evidence" value="ECO:0007669"/>
    <property type="project" value="UniProtKB-KW"/>
</dbReference>
<dbReference type="Gene3D" id="3.40.50.300">
    <property type="entry name" value="P-loop containing nucleotide triphosphate hydrolases"/>
    <property type="match status" value="1"/>
</dbReference>
<reference evidence="9 10" key="1">
    <citation type="journal article" date="2016" name="Proc. Natl. Acad. Sci. U.S.A.">
        <title>Comparative genomics of biotechnologically important yeasts.</title>
        <authorList>
            <person name="Riley R."/>
            <person name="Haridas S."/>
            <person name="Wolfe K.H."/>
            <person name="Lopes M.R."/>
            <person name="Hittinger C.T."/>
            <person name="Goeker M."/>
            <person name="Salamov A.A."/>
            <person name="Wisecaver J.H."/>
            <person name="Long T.M."/>
            <person name="Calvey C.H."/>
            <person name="Aerts A.L."/>
            <person name="Barry K.W."/>
            <person name="Choi C."/>
            <person name="Clum A."/>
            <person name="Coughlan A.Y."/>
            <person name="Deshpande S."/>
            <person name="Douglass A.P."/>
            <person name="Hanson S.J."/>
            <person name="Klenk H.-P."/>
            <person name="LaButti K.M."/>
            <person name="Lapidus A."/>
            <person name="Lindquist E.A."/>
            <person name="Lipzen A.M."/>
            <person name="Meier-Kolthoff J.P."/>
            <person name="Ohm R.A."/>
            <person name="Otillar R.P."/>
            <person name="Pangilinan J.L."/>
            <person name="Peng Y."/>
            <person name="Rokas A."/>
            <person name="Rosa C.A."/>
            <person name="Scheuner C."/>
            <person name="Sibirny A.A."/>
            <person name="Slot J.C."/>
            <person name="Stielow J.B."/>
            <person name="Sun H."/>
            <person name="Kurtzman C.P."/>
            <person name="Blackwell M."/>
            <person name="Grigoriev I.V."/>
            <person name="Jeffries T.W."/>
        </authorList>
    </citation>
    <scope>NUCLEOTIDE SEQUENCE [LARGE SCALE GENOMIC DNA]</scope>
    <source>
        <strain evidence="9 10">DSM 6958</strain>
    </source>
</reference>
<evidence type="ECO:0000256" key="2">
    <source>
        <dbReference type="ARBA" id="ARBA00022801"/>
    </source>
</evidence>
<dbReference type="EMBL" id="KV454413">
    <property type="protein sequence ID" value="ODQ64050.1"/>
    <property type="molecule type" value="Genomic_DNA"/>
</dbReference>
<dbReference type="SMART" id="SM00487">
    <property type="entry name" value="DEXDc"/>
    <property type="match status" value="1"/>
</dbReference>
<keyword evidence="4" id="KW-0479">Metal-binding</keyword>
<dbReference type="Pfam" id="PF00271">
    <property type="entry name" value="Helicase_C"/>
    <property type="match status" value="1"/>
</dbReference>
<dbReference type="GO" id="GO:0006974">
    <property type="term" value="P:DNA damage response"/>
    <property type="evidence" value="ECO:0007669"/>
    <property type="project" value="TreeGrafter"/>
</dbReference>
<dbReference type="GO" id="GO:0061630">
    <property type="term" value="F:ubiquitin protein ligase activity"/>
    <property type="evidence" value="ECO:0007669"/>
    <property type="project" value="TreeGrafter"/>
</dbReference>
<name>A0A1E3PFG7_9ASCO</name>
<keyword evidence="1" id="KW-0547">Nucleotide-binding</keyword>
<dbReference type="InterPro" id="IPR049730">
    <property type="entry name" value="SNF2/RAD54-like_C"/>
</dbReference>
<dbReference type="SMART" id="SM00184">
    <property type="entry name" value="RING"/>
    <property type="match status" value="1"/>
</dbReference>
<dbReference type="STRING" id="857566.A0A1E3PFG7"/>
<protein>
    <recommendedName>
        <fullName evidence="11">RING-type domain-containing protein</fullName>
    </recommendedName>
</protein>
<dbReference type="InterPro" id="IPR052583">
    <property type="entry name" value="ATP-helicase/E3_Ub-Ligase"/>
</dbReference>
<feature type="domain" description="RING-type" evidence="6">
    <location>
        <begin position="998"/>
        <end position="1036"/>
    </location>
</feature>
<dbReference type="PROSITE" id="PS51192">
    <property type="entry name" value="HELICASE_ATP_BIND_1"/>
    <property type="match status" value="1"/>
</dbReference>
<evidence type="ECO:0008006" key="11">
    <source>
        <dbReference type="Google" id="ProtNLM"/>
    </source>
</evidence>
<keyword evidence="10" id="KW-1185">Reference proteome</keyword>
<dbReference type="GO" id="GO:0005634">
    <property type="term" value="C:nucleus"/>
    <property type="evidence" value="ECO:0007669"/>
    <property type="project" value="TreeGrafter"/>
</dbReference>
<dbReference type="Gene3D" id="3.30.40.10">
    <property type="entry name" value="Zinc/RING finger domain, C3HC4 (zinc finger)"/>
    <property type="match status" value="1"/>
</dbReference>
<dbReference type="PANTHER" id="PTHR45865">
    <property type="entry name" value="E3 UBIQUITIN-PROTEIN LIGASE SHPRH FAMILY MEMBER"/>
    <property type="match status" value="1"/>
</dbReference>
<evidence type="ECO:0000259" key="7">
    <source>
        <dbReference type="PROSITE" id="PS51192"/>
    </source>
</evidence>
<evidence type="ECO:0000256" key="5">
    <source>
        <dbReference type="SAM" id="MobiDB-lite"/>
    </source>
</evidence>
<evidence type="ECO:0000256" key="4">
    <source>
        <dbReference type="PROSITE-ProRule" id="PRU00175"/>
    </source>
</evidence>
<dbReference type="Pfam" id="PF26021">
    <property type="entry name" value="Ferritin_C144_05"/>
    <property type="match status" value="1"/>
</dbReference>
<dbReference type="InterPro" id="IPR027417">
    <property type="entry name" value="P-loop_NTPase"/>
</dbReference>
<dbReference type="SUPFAM" id="SSF57850">
    <property type="entry name" value="RING/U-box"/>
    <property type="match status" value="1"/>
</dbReference>
<dbReference type="InterPro" id="IPR038718">
    <property type="entry name" value="SNF2-like_sf"/>
</dbReference>
<keyword evidence="2" id="KW-0378">Hydrolase</keyword>
<feature type="domain" description="Helicase C-terminal" evidence="8">
    <location>
        <begin position="1102"/>
        <end position="1255"/>
    </location>
</feature>
<dbReference type="PANTHER" id="PTHR45865:SF1">
    <property type="entry name" value="E3 UBIQUITIN-PROTEIN LIGASE SHPRH"/>
    <property type="match status" value="1"/>
</dbReference>
<evidence type="ECO:0000256" key="3">
    <source>
        <dbReference type="ARBA" id="ARBA00022840"/>
    </source>
</evidence>
<dbReference type="PROSITE" id="PS50089">
    <property type="entry name" value="ZF_RING_2"/>
    <property type="match status" value="1"/>
</dbReference>
<dbReference type="InterPro" id="IPR059033">
    <property type="entry name" value="C144_05_dom"/>
</dbReference>
<evidence type="ECO:0000313" key="10">
    <source>
        <dbReference type="Proteomes" id="UP000095009"/>
    </source>
</evidence>
<sequence length="1305" mass="149272">MYVFSLPDEQVLEITPQYFYRTISKSSGLDPNVVAQPKGLVPRLFPYQKESLRWCLNREGKDFDKKGDLIDITQEIKNSKQVSEPPCGWRKLENFSTKNHYWVNKYTGCVCDDRTLATSLKETSNAPIGGLGLLAEEMGLGKTVEAIALILLNKRDSKEIGEQVYDFYSGRMVTKCHGTLVITPSSICQQWLKELQKHAPDLSVFFYQGRKASSITAEQLMQFDIVVTTYPVISSEFHFAHYRPDDEKEIRRRERTHISGFEGNNTPREDLRSPLIQLQFWRVLLDEVQMVTNSVTRAAKVARMVPRVHAWGVSGTPVKRDMSDLLGIMIFLRYEPFSSSTGSWDSLLRSPEDFDDLFSRMTIRHTKQMVEHNIYIPPQQRILLSIPFTEIEEDNYRNLFNTFLRQCGFDEDGRFVDRPDIIPSQETIEAGILQEMSSWLTRLRQTCGHARIGSGNQRALGGGVLKTVNQVLDGMYAQAVKNLYQDKRTVCVSKIDRGRLYETVKDPTAALEAWNDAMKEVKNCLNEIKAIVAKHEDLEISRKKIKLSVSPSLGETKEEAENIAEDDNDEMPDDDIDNNFESEETIKDYRSRMRGFLELLHRCYFFIASAHYQLGTKITENESNNIEPALTNTKGFISGNNNNLEQLKREANVSDKSSGITQFTEINNHKLKEEEYYKLAEMQRRDILSEPIAKVDKLTKGLKTKSDHKAFISIENALIHPDKFQGGIESKYFVDKLINLGEALNSQGCVIEEWRDSIVNFLSNSLIEEHKETPDGEEYGESLSAQENADAYIEVLGLVLADRSEAILGTSAPNINKNPFRKETDRSDNEHGGLQEKLMVIRNEIRPLIASSTSQPWKLIISNMRSFCTGSSYGRLVMETELVKNICNIAQKMFETQREQLTLLQKELAYLGNLFNVRVEYYRQLQTLSDNVISYEVPKEHLKNQEAYIIKQIGIQHKIEFDLGPRINRQHGRLRYLDSLKKSALTTNEDSPDDERLCVICQGGFYIGALTVCGHQFCRECFNEWWKAHATCPLCKKRLVTDEVYGFTYRAKDLEIHSSEDIDSNHHDGQTSKSIYNKPDSRIYDQLKRITLNRWYGSKIDMIVKHTIALKQKDPTTQIVIFSQWSEMLDLLAIAFKWNGVKYIDQPSQAETFKEDSSITCFILHAKSQSAGLTLVNASHVYLCEPLVNTALELQAISRIHRIGQIRTTTVWMFTMANTVEESVLKLTTKRRLNILQETSSKDINELEITDETLDVSNSNDLNQSLGQMVDNNKNNGEIVAASDLWAAFFSSKPAYDEKYNCFKS</sequence>
<dbReference type="PROSITE" id="PS51194">
    <property type="entry name" value="HELICASE_CTER"/>
    <property type="match status" value="1"/>
</dbReference>
<dbReference type="Pfam" id="PF00176">
    <property type="entry name" value="SNF2-rel_dom"/>
    <property type="match status" value="1"/>
</dbReference>
<dbReference type="Gene3D" id="3.40.50.10810">
    <property type="entry name" value="Tandem AAA-ATPase domain"/>
    <property type="match status" value="1"/>
</dbReference>
<evidence type="ECO:0000259" key="6">
    <source>
        <dbReference type="PROSITE" id="PS50089"/>
    </source>
</evidence>
<dbReference type="Pfam" id="PF13639">
    <property type="entry name" value="zf-RING_2"/>
    <property type="match status" value="1"/>
</dbReference>
<dbReference type="SUPFAM" id="SSF52540">
    <property type="entry name" value="P-loop containing nucleoside triphosphate hydrolases"/>
    <property type="match status" value="2"/>
</dbReference>
<dbReference type="InterPro" id="IPR000330">
    <property type="entry name" value="SNF2_N"/>
</dbReference>
<dbReference type="Proteomes" id="UP000095009">
    <property type="component" value="Unassembled WGS sequence"/>
</dbReference>
<dbReference type="CDD" id="cd18070">
    <property type="entry name" value="DEXQc_SHPRH"/>
    <property type="match status" value="1"/>
</dbReference>
<accession>A0A1E3PFG7</accession>
<dbReference type="InterPro" id="IPR013083">
    <property type="entry name" value="Znf_RING/FYVE/PHD"/>
</dbReference>
<dbReference type="OrthoDB" id="5330228at2759"/>
<feature type="compositionally biased region" description="Acidic residues" evidence="5">
    <location>
        <begin position="561"/>
        <end position="574"/>
    </location>
</feature>
<dbReference type="GO" id="GO:0000209">
    <property type="term" value="P:protein polyubiquitination"/>
    <property type="evidence" value="ECO:0007669"/>
    <property type="project" value="TreeGrafter"/>
</dbReference>
<evidence type="ECO:0000256" key="1">
    <source>
        <dbReference type="ARBA" id="ARBA00022741"/>
    </source>
</evidence>
<keyword evidence="4" id="KW-0862">Zinc</keyword>
<proteinExistence type="predicted"/>
<organism evidence="9 10">
    <name type="scientific">Nadsonia fulvescens var. elongata DSM 6958</name>
    <dbReference type="NCBI Taxonomy" id="857566"/>
    <lineage>
        <taxon>Eukaryota</taxon>
        <taxon>Fungi</taxon>
        <taxon>Dikarya</taxon>
        <taxon>Ascomycota</taxon>
        <taxon>Saccharomycotina</taxon>
        <taxon>Dipodascomycetes</taxon>
        <taxon>Dipodascales</taxon>
        <taxon>Dipodascales incertae sedis</taxon>
        <taxon>Nadsonia</taxon>
    </lineage>
</organism>
<keyword evidence="4" id="KW-0863">Zinc-finger</keyword>